<dbReference type="GO" id="GO:0032259">
    <property type="term" value="P:methylation"/>
    <property type="evidence" value="ECO:0007669"/>
    <property type="project" value="UniProtKB-KW"/>
</dbReference>
<evidence type="ECO:0000256" key="2">
    <source>
        <dbReference type="ARBA" id="ARBA00022679"/>
    </source>
</evidence>
<keyword evidence="2 4" id="KW-0808">Transferase</keyword>
<gene>
    <name evidence="4" type="ORF">MNBD_CHLOROFLEXI01-1707</name>
</gene>
<evidence type="ECO:0000313" key="4">
    <source>
        <dbReference type="EMBL" id="VAW30239.1"/>
    </source>
</evidence>
<dbReference type="Gene3D" id="3.40.50.150">
    <property type="entry name" value="Vaccinia Virus protein VP39"/>
    <property type="match status" value="1"/>
</dbReference>
<dbReference type="EMBL" id="UOEU01000036">
    <property type="protein sequence ID" value="VAW30239.1"/>
    <property type="molecule type" value="Genomic_DNA"/>
</dbReference>
<keyword evidence="1 4" id="KW-0489">Methyltransferase</keyword>
<dbReference type="GO" id="GO:0008168">
    <property type="term" value="F:methyltransferase activity"/>
    <property type="evidence" value="ECO:0007669"/>
    <property type="project" value="UniProtKB-KW"/>
</dbReference>
<proteinExistence type="predicted"/>
<accession>A0A3B0V045</accession>
<organism evidence="4">
    <name type="scientific">hydrothermal vent metagenome</name>
    <dbReference type="NCBI Taxonomy" id="652676"/>
    <lineage>
        <taxon>unclassified sequences</taxon>
        <taxon>metagenomes</taxon>
        <taxon>ecological metagenomes</taxon>
    </lineage>
</organism>
<dbReference type="Pfam" id="PF13847">
    <property type="entry name" value="Methyltransf_31"/>
    <property type="match status" value="1"/>
</dbReference>
<evidence type="ECO:0000256" key="1">
    <source>
        <dbReference type="ARBA" id="ARBA00022603"/>
    </source>
</evidence>
<evidence type="ECO:0000259" key="3">
    <source>
        <dbReference type="Pfam" id="PF13847"/>
    </source>
</evidence>
<dbReference type="PANTHER" id="PTHR44942:SF4">
    <property type="entry name" value="METHYLTRANSFERASE TYPE 11 DOMAIN-CONTAINING PROTEIN"/>
    <property type="match status" value="1"/>
</dbReference>
<dbReference type="PANTHER" id="PTHR44942">
    <property type="entry name" value="METHYLTRANSF_11 DOMAIN-CONTAINING PROTEIN"/>
    <property type="match status" value="1"/>
</dbReference>
<dbReference type="AlphaFoldDB" id="A0A3B0V045"/>
<protein>
    <submittedName>
        <fullName evidence="4">SAM-dependent methyltransferase YafE (UbiE paralog)</fullName>
    </submittedName>
</protein>
<dbReference type="SUPFAM" id="SSF53335">
    <property type="entry name" value="S-adenosyl-L-methionine-dependent methyltransferases"/>
    <property type="match status" value="1"/>
</dbReference>
<dbReference type="CDD" id="cd02440">
    <property type="entry name" value="AdoMet_MTases"/>
    <property type="match status" value="1"/>
</dbReference>
<dbReference type="InterPro" id="IPR051052">
    <property type="entry name" value="Diverse_substrate_MTase"/>
</dbReference>
<sequence length="264" mass="29063">MSKQKVKQQFGVNAAAYATSTVHAKGHSLTRLVELTQPQLDWKVLDVATAAGHTAFAFAPHVVHVTATDLTPEMLTVASDLAAQKGLTNVTFELADAEELPYSDGSFDLVTCRIAPHHFPSIQQFLYEAARLLKPNGLLAVVDNIVPGTHLRGKKARLINEAGKYINAFERLRDPSHGCCWSLNEWIQGLETAVFTLEHQELLSKEMAFGSWAARMQVSAEDTVRLKAMLVQAPTAVSDFLTPQISNDKITFRLTEAILIGKRE</sequence>
<name>A0A3B0V045_9ZZZZ</name>
<feature type="domain" description="Methyltransferase" evidence="3">
    <location>
        <begin position="43"/>
        <end position="143"/>
    </location>
</feature>
<dbReference type="InterPro" id="IPR029063">
    <property type="entry name" value="SAM-dependent_MTases_sf"/>
</dbReference>
<dbReference type="InterPro" id="IPR025714">
    <property type="entry name" value="Methyltranfer_dom"/>
</dbReference>
<reference evidence="4" key="1">
    <citation type="submission" date="2018-06" db="EMBL/GenBank/DDBJ databases">
        <authorList>
            <person name="Zhirakovskaya E."/>
        </authorList>
    </citation>
    <scope>NUCLEOTIDE SEQUENCE</scope>
</reference>